<comment type="similarity">
    <text evidence="2 8">Belongs to the GMC oxidoreductase family.</text>
</comment>
<gene>
    <name evidence="11" type="ORF">V5O48_016325</name>
</gene>
<dbReference type="PIRSF" id="PIRSF000137">
    <property type="entry name" value="Alcohol_oxidase"/>
    <property type="match status" value="1"/>
</dbReference>
<dbReference type="PROSITE" id="PS00623">
    <property type="entry name" value="GMC_OXRED_1"/>
    <property type="match status" value="1"/>
</dbReference>
<reference evidence="11 12" key="1">
    <citation type="submission" date="2024-02" db="EMBL/GenBank/DDBJ databases">
        <title>A draft genome for the cacao thread blight pathogen Marasmius crinis-equi.</title>
        <authorList>
            <person name="Cohen S.P."/>
            <person name="Baruah I.K."/>
            <person name="Amoako-Attah I."/>
            <person name="Bukari Y."/>
            <person name="Meinhardt L.W."/>
            <person name="Bailey B.A."/>
        </authorList>
    </citation>
    <scope>NUCLEOTIDE SEQUENCE [LARGE SCALE GENOMIC DNA]</scope>
    <source>
        <strain evidence="11 12">GH-76</strain>
    </source>
</reference>
<protein>
    <recommendedName>
        <fullName evidence="9 10">Glucose-methanol-choline oxidoreductase N-terminal domain-containing protein</fullName>
    </recommendedName>
</protein>
<comment type="cofactor">
    <cofactor evidence="1">
        <name>FAD</name>
        <dbReference type="ChEBI" id="CHEBI:57692"/>
    </cofactor>
</comment>
<dbReference type="EMBL" id="JBAHYK010002159">
    <property type="protein sequence ID" value="KAL0565699.1"/>
    <property type="molecule type" value="Genomic_DNA"/>
</dbReference>
<keyword evidence="3 8" id="KW-0285">Flavoprotein</keyword>
<evidence type="ECO:0000259" key="9">
    <source>
        <dbReference type="PROSITE" id="PS00623"/>
    </source>
</evidence>
<proteinExistence type="inferred from homology"/>
<dbReference type="Gene3D" id="3.30.560.10">
    <property type="entry name" value="Glucose Oxidase, domain 3"/>
    <property type="match status" value="1"/>
</dbReference>
<dbReference type="PROSITE" id="PS00624">
    <property type="entry name" value="GMC_OXRED_2"/>
    <property type="match status" value="1"/>
</dbReference>
<dbReference type="InterPro" id="IPR012132">
    <property type="entry name" value="GMC_OxRdtase"/>
</dbReference>
<evidence type="ECO:0000256" key="3">
    <source>
        <dbReference type="ARBA" id="ARBA00022630"/>
    </source>
</evidence>
<evidence type="ECO:0000256" key="7">
    <source>
        <dbReference type="ARBA" id="ARBA00023180"/>
    </source>
</evidence>
<evidence type="ECO:0000259" key="10">
    <source>
        <dbReference type="PROSITE" id="PS00624"/>
    </source>
</evidence>
<dbReference type="Pfam" id="PF00732">
    <property type="entry name" value="GMC_oxred_N"/>
    <property type="match status" value="1"/>
</dbReference>
<evidence type="ECO:0000313" key="12">
    <source>
        <dbReference type="Proteomes" id="UP001465976"/>
    </source>
</evidence>
<evidence type="ECO:0000313" key="11">
    <source>
        <dbReference type="EMBL" id="KAL0565699.1"/>
    </source>
</evidence>
<keyword evidence="12" id="KW-1185">Reference proteome</keyword>
<dbReference type="InterPro" id="IPR000172">
    <property type="entry name" value="GMC_OxRdtase_N"/>
</dbReference>
<dbReference type="PANTHER" id="PTHR11552:SF201">
    <property type="entry name" value="GLUCOSE-METHANOL-CHOLINE OXIDOREDUCTASE N-TERMINAL DOMAIN-CONTAINING PROTEIN"/>
    <property type="match status" value="1"/>
</dbReference>
<feature type="domain" description="Glucose-methanol-choline oxidoreductase N-terminal" evidence="10">
    <location>
        <begin position="225"/>
        <end position="239"/>
    </location>
</feature>
<evidence type="ECO:0000256" key="4">
    <source>
        <dbReference type="ARBA" id="ARBA00022729"/>
    </source>
</evidence>
<dbReference type="InterPro" id="IPR036188">
    <property type="entry name" value="FAD/NAD-bd_sf"/>
</dbReference>
<evidence type="ECO:0000256" key="2">
    <source>
        <dbReference type="ARBA" id="ARBA00010790"/>
    </source>
</evidence>
<sequence>MVRNARNPRYDWTFYTEPQVYALDRKIQSSRGKGLGGSSALNNLAFVRPVSEELDAFEKLGNSGWNWEDLLGYMKKSEHLCVPPLSPDEKQALAVDPDPAAHGTDGPIAVSFPPYISPIHAKILDSLGTLGLPRNNDPNAGRNVGSSLVSASVDPVTATRSYSASAYLQPHLGRKNLLVITEAFATKIHLNDFSSGLKRASAVEFIHAGKAIIVQVKKEVILSAGTFQTPQLLETSGIGDPRTLEPLGIPCFVNLPGVGENLQDHMKAPTVVQVAQDLQTLEVLHDPEEQKIQQELYQQQKGIMAGILSSCFAFLPGNLIGDSETVNAWKKLANIEGSAPEVFRNTHPDVLRGIQKQYDILETYIDDPKHPLAQLLNLNGHFPVVGHTPDNSKRYMSLIVAYTHPFSRGHVHITSPDAGTPPAIQPNYLANPADAEMLSKAVEFTLGLYNTPPLKDIVVAPVVPPFAKSESDASKLDMFCREVISTVHHPVGTASMMPREDGGVVDSNLLVYGTSNLRVIDCSVIPLLVSCNIVTLAYAIGEKVGTTLSFALAVSRKFSTV</sequence>
<dbReference type="Pfam" id="PF05199">
    <property type="entry name" value="GMC_oxred_C"/>
    <property type="match status" value="1"/>
</dbReference>
<dbReference type="SUPFAM" id="SSF51905">
    <property type="entry name" value="FAD/NAD(P)-binding domain"/>
    <property type="match status" value="1"/>
</dbReference>
<dbReference type="SUPFAM" id="SSF54373">
    <property type="entry name" value="FAD-linked reductases, C-terminal domain"/>
    <property type="match status" value="1"/>
</dbReference>
<dbReference type="Gene3D" id="3.50.50.60">
    <property type="entry name" value="FAD/NAD(P)-binding domain"/>
    <property type="match status" value="1"/>
</dbReference>
<dbReference type="InterPro" id="IPR007867">
    <property type="entry name" value="GMC_OxRtase_C"/>
</dbReference>
<feature type="domain" description="Glucose-methanol-choline oxidoreductase N-terminal" evidence="9">
    <location>
        <begin position="32"/>
        <end position="55"/>
    </location>
</feature>
<organism evidence="11 12">
    <name type="scientific">Marasmius crinis-equi</name>
    <dbReference type="NCBI Taxonomy" id="585013"/>
    <lineage>
        <taxon>Eukaryota</taxon>
        <taxon>Fungi</taxon>
        <taxon>Dikarya</taxon>
        <taxon>Basidiomycota</taxon>
        <taxon>Agaricomycotina</taxon>
        <taxon>Agaricomycetes</taxon>
        <taxon>Agaricomycetidae</taxon>
        <taxon>Agaricales</taxon>
        <taxon>Marasmiineae</taxon>
        <taxon>Marasmiaceae</taxon>
        <taxon>Marasmius</taxon>
    </lineage>
</organism>
<keyword evidence="5 8" id="KW-0274">FAD</keyword>
<keyword evidence="6" id="KW-0560">Oxidoreductase</keyword>
<keyword evidence="7" id="KW-0325">Glycoprotein</keyword>
<name>A0ABR3ESB9_9AGAR</name>
<keyword evidence="4" id="KW-0732">Signal</keyword>
<evidence type="ECO:0000256" key="6">
    <source>
        <dbReference type="ARBA" id="ARBA00023002"/>
    </source>
</evidence>
<evidence type="ECO:0000256" key="1">
    <source>
        <dbReference type="ARBA" id="ARBA00001974"/>
    </source>
</evidence>
<evidence type="ECO:0000256" key="8">
    <source>
        <dbReference type="RuleBase" id="RU003968"/>
    </source>
</evidence>
<evidence type="ECO:0000256" key="5">
    <source>
        <dbReference type="ARBA" id="ARBA00022827"/>
    </source>
</evidence>
<dbReference type="PANTHER" id="PTHR11552">
    <property type="entry name" value="GLUCOSE-METHANOL-CHOLINE GMC OXIDOREDUCTASE"/>
    <property type="match status" value="1"/>
</dbReference>
<accession>A0ABR3ESB9</accession>
<comment type="caution">
    <text evidence="11">The sequence shown here is derived from an EMBL/GenBank/DDBJ whole genome shotgun (WGS) entry which is preliminary data.</text>
</comment>
<dbReference type="Proteomes" id="UP001465976">
    <property type="component" value="Unassembled WGS sequence"/>
</dbReference>